<evidence type="ECO:0000313" key="4">
    <source>
        <dbReference type="Proteomes" id="UP000053157"/>
    </source>
</evidence>
<reference evidence="3 4" key="1">
    <citation type="submission" date="2015-12" db="EMBL/GenBank/DDBJ databases">
        <title>Haloferax profundi sp. nov. isolated from the Discovery deep brine-seawater interface in the Red Sea.</title>
        <authorList>
            <person name="Zhang G."/>
            <person name="Stingl U."/>
            <person name="Rashid M."/>
        </authorList>
    </citation>
    <scope>NUCLEOTIDE SEQUENCE [LARGE SCALE GENOMIC DNA]</scope>
    <source>
        <strain evidence="3 4">SB29</strain>
    </source>
</reference>
<accession>A0A0W1RGT5</accession>
<keyword evidence="4" id="KW-1185">Reference proteome</keyword>
<name>A0A0W1RGT5_9EURY</name>
<organism evidence="3 4">
    <name type="scientific">Haloferax profundi</name>
    <dbReference type="NCBI Taxonomy" id="1544718"/>
    <lineage>
        <taxon>Archaea</taxon>
        <taxon>Methanobacteriati</taxon>
        <taxon>Methanobacteriota</taxon>
        <taxon>Stenosarchaea group</taxon>
        <taxon>Halobacteria</taxon>
        <taxon>Halobacteriales</taxon>
        <taxon>Haloferacaceae</taxon>
        <taxon>Haloferax</taxon>
    </lineage>
</organism>
<feature type="transmembrane region" description="Helical" evidence="1">
    <location>
        <begin position="26"/>
        <end position="50"/>
    </location>
</feature>
<dbReference type="AlphaFoldDB" id="A0A0W1RGT5"/>
<feature type="transmembrane region" description="Helical" evidence="1">
    <location>
        <begin position="70"/>
        <end position="94"/>
    </location>
</feature>
<dbReference type="Proteomes" id="UP000053157">
    <property type="component" value="Unassembled WGS sequence"/>
</dbReference>
<dbReference type="Pfam" id="PF26514">
    <property type="entry name" value="DUF8173"/>
    <property type="match status" value="1"/>
</dbReference>
<dbReference type="RefSeq" id="WP_058573516.1">
    <property type="nucleotide sequence ID" value="NZ_LOPV01000623.1"/>
</dbReference>
<keyword evidence="1" id="KW-0472">Membrane</keyword>
<keyword evidence="1" id="KW-1133">Transmembrane helix</keyword>
<dbReference type="EMBL" id="LOPV01000623">
    <property type="protein sequence ID" value="KTG12612.1"/>
    <property type="molecule type" value="Genomic_DNA"/>
</dbReference>
<sequence length="176" mass="18659">MDPFTLTILQQAPITPGADPSTFARFFGSTVSAAGTFVGTLILGALLIALAPDFTEKVIDTIEDEPVSSFLWGLGIFVAFIVLIIVLIITLIGIVVAVPLIFLMIFVSLFGGALVFIYVGERLLEAANVETSRWGHLVAGAFVATVLAALPVIGGITNFVVNTVGVGALVYYWRNK</sequence>
<evidence type="ECO:0000259" key="2">
    <source>
        <dbReference type="Pfam" id="PF26514"/>
    </source>
</evidence>
<comment type="caution">
    <text evidence="3">The sequence shown here is derived from an EMBL/GenBank/DDBJ whole genome shotgun (WGS) entry which is preliminary data.</text>
</comment>
<proteinExistence type="predicted"/>
<keyword evidence="1" id="KW-0812">Transmembrane</keyword>
<feature type="domain" description="DUF8173" evidence="2">
    <location>
        <begin position="25"/>
        <end position="173"/>
    </location>
</feature>
<feature type="transmembrane region" description="Helical" evidence="1">
    <location>
        <begin position="131"/>
        <end position="150"/>
    </location>
</feature>
<evidence type="ECO:0000256" key="1">
    <source>
        <dbReference type="SAM" id="Phobius"/>
    </source>
</evidence>
<feature type="transmembrane region" description="Helical" evidence="1">
    <location>
        <begin position="100"/>
        <end position="119"/>
    </location>
</feature>
<dbReference type="InterPro" id="IPR058486">
    <property type="entry name" value="DUF8173"/>
</dbReference>
<protein>
    <recommendedName>
        <fullName evidence="2">DUF8173 domain-containing protein</fullName>
    </recommendedName>
</protein>
<dbReference type="OrthoDB" id="292168at2157"/>
<evidence type="ECO:0000313" key="3">
    <source>
        <dbReference type="EMBL" id="KTG12612.1"/>
    </source>
</evidence>
<gene>
    <name evidence="3" type="ORF">AUR66_03580</name>
</gene>